<sequence length="75" mass="8953">MNDRDRELAAARQRRHRLRKRCGLRPITIEVEEWVFEALHADGILSSEDLKNRHLLAETLGYFFCEFIALRRDVE</sequence>
<organism evidence="1 2">
    <name type="scientific">Shimia gijangensis</name>
    <dbReference type="NCBI Taxonomy" id="1470563"/>
    <lineage>
        <taxon>Bacteria</taxon>
        <taxon>Pseudomonadati</taxon>
        <taxon>Pseudomonadota</taxon>
        <taxon>Alphaproteobacteria</taxon>
        <taxon>Rhodobacterales</taxon>
        <taxon>Roseobacteraceae</taxon>
    </lineage>
</organism>
<evidence type="ECO:0000313" key="2">
    <source>
        <dbReference type="Proteomes" id="UP000183982"/>
    </source>
</evidence>
<dbReference type="STRING" id="1470563.SAMN05444000_1067"/>
<proteinExistence type="predicted"/>
<dbReference type="Proteomes" id="UP000183982">
    <property type="component" value="Unassembled WGS sequence"/>
</dbReference>
<evidence type="ECO:0000313" key="1">
    <source>
        <dbReference type="EMBL" id="SHJ19625.1"/>
    </source>
</evidence>
<accession>A0A1M6HBQ3</accession>
<dbReference type="AlphaFoldDB" id="A0A1M6HBQ3"/>
<gene>
    <name evidence="1" type="ORF">SAMN05444000_1067</name>
</gene>
<keyword evidence="2" id="KW-1185">Reference proteome</keyword>
<dbReference type="EMBL" id="FQZQ01000006">
    <property type="protein sequence ID" value="SHJ19625.1"/>
    <property type="molecule type" value="Genomic_DNA"/>
</dbReference>
<protein>
    <submittedName>
        <fullName evidence="1">Uncharacterized protein</fullName>
    </submittedName>
</protein>
<reference evidence="2" key="1">
    <citation type="submission" date="2016-11" db="EMBL/GenBank/DDBJ databases">
        <authorList>
            <person name="Varghese N."/>
            <person name="Submissions S."/>
        </authorList>
    </citation>
    <scope>NUCLEOTIDE SEQUENCE [LARGE SCALE GENOMIC DNA]</scope>
    <source>
        <strain evidence="2">DSM 100564</strain>
    </source>
</reference>
<name>A0A1M6HBQ3_9RHOB</name>
<dbReference type="RefSeq" id="WP_073250936.1">
    <property type="nucleotide sequence ID" value="NZ_FQZQ01000006.1"/>
</dbReference>